<evidence type="ECO:0000313" key="3">
    <source>
        <dbReference type="Proteomes" id="UP001348149"/>
    </source>
</evidence>
<dbReference type="RefSeq" id="WP_326296241.1">
    <property type="nucleotide sequence ID" value="NZ_JAYLLH010000004.1"/>
</dbReference>
<comment type="caution">
    <text evidence="2">The sequence shown here is derived from an EMBL/GenBank/DDBJ whole genome shotgun (WGS) entry which is preliminary data.</text>
</comment>
<accession>A0ABU6HFJ9</accession>
<dbReference type="Proteomes" id="UP001348149">
    <property type="component" value="Unassembled WGS sequence"/>
</dbReference>
<dbReference type="InterPro" id="IPR012347">
    <property type="entry name" value="Ferritin-like"/>
</dbReference>
<protein>
    <recommendedName>
        <fullName evidence="4">Colicin transporter</fullName>
    </recommendedName>
</protein>
<reference evidence="2 3" key="1">
    <citation type="submission" date="2024-01" db="EMBL/GenBank/DDBJ databases">
        <title>Mesobacterium rodlantinim sp. nov., isolated from shallow sea hydrothermal systems off Kueishantao Island.</title>
        <authorList>
            <person name="Su Z."/>
            <person name="Tang K."/>
        </authorList>
    </citation>
    <scope>NUCLEOTIDE SEQUENCE [LARGE SCALE GENOMIC DNA]</scope>
    <source>
        <strain evidence="2 3">TK19101</strain>
    </source>
</reference>
<keyword evidence="3" id="KW-1185">Reference proteome</keyword>
<dbReference type="Gene3D" id="1.20.1260.10">
    <property type="match status" value="1"/>
</dbReference>
<feature type="coiled-coil region" evidence="1">
    <location>
        <begin position="46"/>
        <end position="151"/>
    </location>
</feature>
<evidence type="ECO:0000313" key="2">
    <source>
        <dbReference type="EMBL" id="MEC3860620.1"/>
    </source>
</evidence>
<dbReference type="EMBL" id="JAYLLH010000004">
    <property type="protein sequence ID" value="MEC3860620.1"/>
    <property type="molecule type" value="Genomic_DNA"/>
</dbReference>
<organism evidence="2 3">
    <name type="scientific">Mesobacterium hydrothermale</name>
    <dbReference type="NCBI Taxonomy" id="3111907"/>
    <lineage>
        <taxon>Bacteria</taxon>
        <taxon>Pseudomonadati</taxon>
        <taxon>Pseudomonadota</taxon>
        <taxon>Alphaproteobacteria</taxon>
        <taxon>Rhodobacterales</taxon>
        <taxon>Roseobacteraceae</taxon>
        <taxon>Mesobacterium</taxon>
    </lineage>
</organism>
<evidence type="ECO:0008006" key="4">
    <source>
        <dbReference type="Google" id="ProtNLM"/>
    </source>
</evidence>
<name>A0ABU6HFJ9_9RHOB</name>
<gene>
    <name evidence="2" type="ORF">VK792_04935</name>
</gene>
<keyword evidence="1" id="KW-0175">Coiled coil</keyword>
<proteinExistence type="predicted"/>
<evidence type="ECO:0000256" key="1">
    <source>
        <dbReference type="SAM" id="Coils"/>
    </source>
</evidence>
<sequence length="179" mass="19364">MTQIDELERRIAAAFDRIGKGVEGLEAELAAARADPPPPQADPAELEALRQALADERTANAQLEERVRAIREKQESQVAALETQVSEQHSTIARLDMELQRLRQACDLLRENNVALRGAAEANNTDPHLINRSLLAELESLRAERAAENAELAGVMGALKPLLTNAGQADATADTGEEA</sequence>